<organism evidence="2 3">
    <name type="scientific">Ajellomyces capsulatus (strain G186AR / H82 / ATCC MYA-2454 / RMSCC 2432)</name>
    <name type="common">Darling's disease fungus</name>
    <name type="synonym">Histoplasma capsulatum</name>
    <dbReference type="NCBI Taxonomy" id="447093"/>
    <lineage>
        <taxon>Eukaryota</taxon>
        <taxon>Fungi</taxon>
        <taxon>Dikarya</taxon>
        <taxon>Ascomycota</taxon>
        <taxon>Pezizomycotina</taxon>
        <taxon>Eurotiomycetes</taxon>
        <taxon>Eurotiomycetidae</taxon>
        <taxon>Onygenales</taxon>
        <taxon>Ajellomycetaceae</taxon>
        <taxon>Histoplasma</taxon>
    </lineage>
</organism>
<dbReference type="VEuPathDB" id="FungiDB:I7I50_03438"/>
<dbReference type="GO" id="GO:0016301">
    <property type="term" value="F:kinase activity"/>
    <property type="evidence" value="ECO:0007669"/>
    <property type="project" value="UniProtKB-KW"/>
</dbReference>
<evidence type="ECO:0000313" key="3">
    <source>
        <dbReference type="Proteomes" id="UP000001631"/>
    </source>
</evidence>
<feature type="region of interest" description="Disordered" evidence="1">
    <location>
        <begin position="148"/>
        <end position="175"/>
    </location>
</feature>
<dbReference type="AlphaFoldDB" id="C0NJ48"/>
<dbReference type="EMBL" id="GG663366">
    <property type="protein sequence ID" value="EEH07889.1"/>
    <property type="molecule type" value="Genomic_DNA"/>
</dbReference>
<keyword evidence="3" id="KW-1185">Reference proteome</keyword>
<sequence length="239" mass="26762">MLHNAPSTTSKMDVSAMSFTRGGPVATRTAMMSQYPEDSNTVDLGHFAKTDREEEDDVDELAEPCEKYNIRETPHVFCPVRIGETINLAKEGRPQSGWPMIFKSKRDVALKSMSTRMSASHQLLEALESLHKGGIVHRGGLQNTGFSVGRSSEPSHMTQDFGNQEKTRGSWYGPDTKPHPKFLLSAIKARAHPESDPIERQHILPIMTLGFSCHPRKRPTATQLLQDSSFRAIMEKYCH</sequence>
<dbReference type="VEuPathDB" id="FungiDB:I7I50_06726"/>
<proteinExistence type="predicted"/>
<dbReference type="RefSeq" id="XP_045288370.1">
    <property type="nucleotide sequence ID" value="XM_045430227.1"/>
</dbReference>
<dbReference type="HOGENOM" id="CLU_1015528_0_0_1"/>
<keyword evidence="2" id="KW-0418">Kinase</keyword>
<accession>C0NJ48</accession>
<evidence type="ECO:0000313" key="2">
    <source>
        <dbReference type="EMBL" id="EEH07889.1"/>
    </source>
</evidence>
<feature type="compositionally biased region" description="Polar residues" evidence="1">
    <location>
        <begin position="148"/>
        <end position="162"/>
    </location>
</feature>
<keyword evidence="2" id="KW-0808">Transferase</keyword>
<dbReference type="Proteomes" id="UP000001631">
    <property type="component" value="Unassembled WGS sequence"/>
</dbReference>
<gene>
    <name evidence="2" type="ORF">HCBG_03178</name>
</gene>
<dbReference type="GeneID" id="69036194"/>
<name>C0NJ48_AJECG</name>
<protein>
    <submittedName>
        <fullName evidence="2">Protein kinase</fullName>
    </submittedName>
</protein>
<evidence type="ECO:0000256" key="1">
    <source>
        <dbReference type="SAM" id="MobiDB-lite"/>
    </source>
</evidence>
<dbReference type="InParanoid" id="C0NJ48"/>
<reference evidence="2" key="1">
    <citation type="submission" date="2009-02" db="EMBL/GenBank/DDBJ databases">
        <title>The Genome Sequence of Ajellomyces capsulatus strain G186AR.</title>
        <authorList>
            <consortium name="The Broad Institute Genome Sequencing Platform"/>
            <person name="Champion M."/>
            <person name="Cuomo C."/>
            <person name="Ma L.-J."/>
            <person name="Henn M.R."/>
            <person name="Sil A."/>
            <person name="Goldman B."/>
            <person name="Young S.K."/>
            <person name="Kodira C.D."/>
            <person name="Zeng Q."/>
            <person name="Koehrsen M."/>
            <person name="Alvarado L."/>
            <person name="Berlin A."/>
            <person name="Borenstein D."/>
            <person name="Chen Z."/>
            <person name="Engels R."/>
            <person name="Freedman E."/>
            <person name="Gellesch M."/>
            <person name="Goldberg J."/>
            <person name="Griggs A."/>
            <person name="Gujja S."/>
            <person name="Heiman D."/>
            <person name="Hepburn T."/>
            <person name="Howarth C."/>
            <person name="Jen D."/>
            <person name="Larson L."/>
            <person name="Lewis B."/>
            <person name="Mehta T."/>
            <person name="Park D."/>
            <person name="Pearson M."/>
            <person name="Roberts A."/>
            <person name="Saif S."/>
            <person name="Shea T."/>
            <person name="Shenoy N."/>
            <person name="Sisk P."/>
            <person name="Stolte C."/>
            <person name="Sykes S."/>
            <person name="Walk T."/>
            <person name="White J."/>
            <person name="Yandava C."/>
            <person name="Klein B."/>
            <person name="McEwen J.G."/>
            <person name="Puccia R."/>
            <person name="Goldman G.H."/>
            <person name="Felipe M.S."/>
            <person name="Nino-Vega G."/>
            <person name="San-Blas G."/>
            <person name="Taylor J."/>
            <person name="Mendoza L."/>
            <person name="Galagan J."/>
            <person name="Nusbaum C."/>
            <person name="Birren B."/>
        </authorList>
    </citation>
    <scope>NUCLEOTIDE SEQUENCE</scope>
    <source>
        <strain evidence="2">G186AR</strain>
    </source>
</reference>